<keyword evidence="7 13" id="KW-0378">Hydrolase</keyword>
<evidence type="ECO:0000256" key="1">
    <source>
        <dbReference type="ARBA" id="ARBA00001187"/>
    </source>
</evidence>
<dbReference type="GO" id="GO:0004222">
    <property type="term" value="F:metalloendopeptidase activity"/>
    <property type="evidence" value="ECO:0007669"/>
    <property type="project" value="InterPro"/>
</dbReference>
<comment type="cofactor">
    <cofactor evidence="12 13">
        <name>Zn(2+)</name>
        <dbReference type="ChEBI" id="CHEBI:29105"/>
    </cofactor>
    <text evidence="12 13">Binds 1 zinc ion per subunit.</text>
</comment>
<proteinExistence type="inferred from homology"/>
<comment type="subcellular location">
    <subcellularLocation>
        <location evidence="13">Secreted</location>
    </subcellularLocation>
</comment>
<keyword evidence="5 12" id="KW-0479">Metal-binding</keyword>
<reference evidence="14 15" key="1">
    <citation type="journal article" date="2016" name="Nat. Commun.">
        <title>Ectomycorrhizal ecology is imprinted in the genome of the dominant symbiotic fungus Cenococcum geophilum.</title>
        <authorList>
            <consortium name="DOE Joint Genome Institute"/>
            <person name="Peter M."/>
            <person name="Kohler A."/>
            <person name="Ohm R.A."/>
            <person name="Kuo A."/>
            <person name="Krutzmann J."/>
            <person name="Morin E."/>
            <person name="Arend M."/>
            <person name="Barry K.W."/>
            <person name="Binder M."/>
            <person name="Choi C."/>
            <person name="Clum A."/>
            <person name="Copeland A."/>
            <person name="Grisel N."/>
            <person name="Haridas S."/>
            <person name="Kipfer T."/>
            <person name="LaButti K."/>
            <person name="Lindquist E."/>
            <person name="Lipzen A."/>
            <person name="Maire R."/>
            <person name="Meier B."/>
            <person name="Mihaltcheva S."/>
            <person name="Molinier V."/>
            <person name="Murat C."/>
            <person name="Poggeler S."/>
            <person name="Quandt C.A."/>
            <person name="Sperisen C."/>
            <person name="Tritt A."/>
            <person name="Tisserant E."/>
            <person name="Crous P.W."/>
            <person name="Henrissat B."/>
            <person name="Nehls U."/>
            <person name="Egli S."/>
            <person name="Spatafora J.W."/>
            <person name="Grigoriev I.V."/>
            <person name="Martin F.M."/>
        </authorList>
    </citation>
    <scope>NUCLEOTIDE SEQUENCE [LARGE SCALE GENOMIC DNA]</scope>
    <source>
        <strain evidence="14 15">CBS 459.81</strain>
    </source>
</reference>
<comment type="function">
    <text evidence="13">Secreted metalloproteinase that allows assimilation of proteinaceous substrates. Shows high activities on basic nuclear substrates such as histone and protamine.</text>
</comment>
<protein>
    <recommendedName>
        <fullName evidence="13">Neutral protease 2</fullName>
        <ecNumber evidence="13">3.4.24.39</ecNumber>
    </recommendedName>
    <alternativeName>
        <fullName evidence="13">Deuterolysin</fullName>
    </alternativeName>
</protein>
<dbReference type="GO" id="GO:0006508">
    <property type="term" value="P:proteolysis"/>
    <property type="evidence" value="ECO:0007669"/>
    <property type="project" value="UniProtKB-KW"/>
</dbReference>
<feature type="chain" id="PRO_5034398167" description="Neutral protease 2" evidence="13">
    <location>
        <begin position="21"/>
        <end position="349"/>
    </location>
</feature>
<evidence type="ECO:0000256" key="4">
    <source>
        <dbReference type="ARBA" id="ARBA00022685"/>
    </source>
</evidence>
<keyword evidence="3 13" id="KW-0645">Protease</keyword>
<dbReference type="SUPFAM" id="SSF55486">
    <property type="entry name" value="Metalloproteases ('zincins'), catalytic domain"/>
    <property type="match status" value="1"/>
</dbReference>
<comment type="catalytic activity">
    <reaction evidence="1 13">
        <text>Preferential cleavage of bonds with hydrophobic residues in P1'. Also 3-Asn-|-Gln-4 and 8-Gly-|-Ser-9 bonds in insulin B chain.</text>
        <dbReference type="EC" id="3.4.24.39"/>
    </reaction>
</comment>
<sequence>MRFSTQLSLAALVALASSTAIHIGRRDTPLSVKLTASGNTEVKVAVTNTGASDLNLLSKGTFLDEKAPVEKVKIYTAKAQVPFEGIRMRVKTSGLTEDAFMALAAGETKEITVETASLHTLSQGGVFDVFASGAIPFAKAGSTELAGSLAYASNKLTMNVNGALAAKVSKAIVKRTTIDSDCTGDYLTTVQNALSNCASLASAAASAADAGTDITTYFTSSSESSIVSARLSAVANECSSTSGGATTTHCTDTYSGCSDGVLAYTVPSANDIIYCDLFFTDLPDVSSTCHAQDQATTVIHENTHAPGVYSPGTEDYGYGYSAATALSEDEEVNNADSYALYSNAIYVGC</sequence>
<feature type="signal peptide" evidence="13">
    <location>
        <begin position="1"/>
        <end position="20"/>
    </location>
</feature>
<evidence type="ECO:0000256" key="9">
    <source>
        <dbReference type="ARBA" id="ARBA00023049"/>
    </source>
</evidence>
<keyword evidence="4 13" id="KW-0165">Cleavage on pair of basic residues</keyword>
<dbReference type="Gene3D" id="3.40.390.10">
    <property type="entry name" value="Collagenase (Catalytic Domain)"/>
    <property type="match status" value="1"/>
</dbReference>
<keyword evidence="6 13" id="KW-0732">Signal</keyword>
<feature type="binding site" evidence="12">
    <location>
        <position position="304"/>
    </location>
    <ligand>
        <name>Zn(2+)</name>
        <dbReference type="ChEBI" id="CHEBI:29105"/>
        <note>catalytic</note>
    </ligand>
</feature>
<evidence type="ECO:0000256" key="10">
    <source>
        <dbReference type="ARBA" id="ARBA00023145"/>
    </source>
</evidence>
<keyword evidence="9 13" id="KW-0482">Metalloprotease</keyword>
<keyword evidence="10" id="KW-0865">Zymogen</keyword>
<accession>A0A8E2EKY3</accession>
<evidence type="ECO:0000256" key="7">
    <source>
        <dbReference type="ARBA" id="ARBA00022801"/>
    </source>
</evidence>
<dbReference type="CDD" id="cd11008">
    <property type="entry name" value="M35_deuterolysin_like"/>
    <property type="match status" value="1"/>
</dbReference>
<dbReference type="EMBL" id="KV744815">
    <property type="protein sequence ID" value="OCK85695.1"/>
    <property type="molecule type" value="Genomic_DNA"/>
</dbReference>
<evidence type="ECO:0000256" key="2">
    <source>
        <dbReference type="ARBA" id="ARBA00010279"/>
    </source>
</evidence>
<feature type="binding site" evidence="12">
    <location>
        <position position="300"/>
    </location>
    <ligand>
        <name>Zn(2+)</name>
        <dbReference type="ChEBI" id="CHEBI:29105"/>
        <note>catalytic</note>
    </ligand>
</feature>
<dbReference type="InterPro" id="IPR050414">
    <property type="entry name" value="Fungal_M35_metalloproteases"/>
</dbReference>
<keyword evidence="15" id="KW-1185">Reference proteome</keyword>
<dbReference type="GO" id="GO:0005576">
    <property type="term" value="C:extracellular region"/>
    <property type="evidence" value="ECO:0007669"/>
    <property type="project" value="UniProtKB-SubCell"/>
</dbReference>
<evidence type="ECO:0000256" key="6">
    <source>
        <dbReference type="ARBA" id="ARBA00022729"/>
    </source>
</evidence>
<gene>
    <name evidence="14" type="ORF">K432DRAFT_317930</name>
</gene>
<feature type="binding site" evidence="12">
    <location>
        <position position="315"/>
    </location>
    <ligand>
        <name>Zn(2+)</name>
        <dbReference type="ChEBI" id="CHEBI:29105"/>
        <note>catalytic</note>
    </ligand>
</feature>
<dbReference type="Proteomes" id="UP000250266">
    <property type="component" value="Unassembled WGS sequence"/>
</dbReference>
<organism evidence="14 15">
    <name type="scientific">Lepidopterella palustris CBS 459.81</name>
    <dbReference type="NCBI Taxonomy" id="1314670"/>
    <lineage>
        <taxon>Eukaryota</taxon>
        <taxon>Fungi</taxon>
        <taxon>Dikarya</taxon>
        <taxon>Ascomycota</taxon>
        <taxon>Pezizomycotina</taxon>
        <taxon>Dothideomycetes</taxon>
        <taxon>Pleosporomycetidae</taxon>
        <taxon>Mytilinidiales</taxon>
        <taxon>Argynnaceae</taxon>
        <taxon>Lepidopterella</taxon>
    </lineage>
</organism>
<dbReference type="Gene3D" id="2.60.40.2970">
    <property type="match status" value="1"/>
</dbReference>
<dbReference type="PANTHER" id="PTHR37016">
    <property type="match status" value="1"/>
</dbReference>
<keyword evidence="8 12" id="KW-0862">Zinc</keyword>
<dbReference type="InterPro" id="IPR024079">
    <property type="entry name" value="MetalloPept_cat_dom_sf"/>
</dbReference>
<dbReference type="PRINTS" id="PR00768">
    <property type="entry name" value="DEUTEROLYSIN"/>
</dbReference>
<evidence type="ECO:0000256" key="11">
    <source>
        <dbReference type="PIRSR" id="PIRSR601384-1"/>
    </source>
</evidence>
<evidence type="ECO:0000313" key="15">
    <source>
        <dbReference type="Proteomes" id="UP000250266"/>
    </source>
</evidence>
<evidence type="ECO:0000313" key="14">
    <source>
        <dbReference type="EMBL" id="OCK85695.1"/>
    </source>
</evidence>
<dbReference type="EC" id="3.4.24.39" evidence="13"/>
<dbReference type="OrthoDB" id="412874at2759"/>
<dbReference type="InterPro" id="IPR001384">
    <property type="entry name" value="Peptidase_M35"/>
</dbReference>
<feature type="active site" evidence="11">
    <location>
        <position position="301"/>
    </location>
</feature>
<dbReference type="PANTHER" id="PTHR37016:SF3">
    <property type="entry name" value="NEUTRAL PROTEASE 2-RELATED"/>
    <property type="match status" value="1"/>
</dbReference>
<evidence type="ECO:0000256" key="12">
    <source>
        <dbReference type="PIRSR" id="PIRSR601384-2"/>
    </source>
</evidence>
<name>A0A8E2EKY3_9PEZI</name>
<dbReference type="AlphaFoldDB" id="A0A8E2EKY3"/>
<evidence type="ECO:0000256" key="5">
    <source>
        <dbReference type="ARBA" id="ARBA00022723"/>
    </source>
</evidence>
<evidence type="ECO:0000256" key="3">
    <source>
        <dbReference type="ARBA" id="ARBA00022670"/>
    </source>
</evidence>
<evidence type="ECO:0000256" key="8">
    <source>
        <dbReference type="ARBA" id="ARBA00022833"/>
    </source>
</evidence>
<dbReference type="GO" id="GO:0046872">
    <property type="term" value="F:metal ion binding"/>
    <property type="evidence" value="ECO:0007669"/>
    <property type="project" value="UniProtKB-KW"/>
</dbReference>
<evidence type="ECO:0000256" key="13">
    <source>
        <dbReference type="RuleBase" id="RU361126"/>
    </source>
</evidence>
<keyword evidence="13" id="KW-0964">Secreted</keyword>
<dbReference type="Pfam" id="PF02102">
    <property type="entry name" value="Peptidase_M35"/>
    <property type="match status" value="1"/>
</dbReference>
<comment type="similarity">
    <text evidence="2 13">Belongs to the peptidase M35 family.</text>
</comment>